<sequence length="506" mass="57537">MENGLEVLEEQNERKSLRNQETQRSDSKIRFPTLTSLIGSSFFDEDDEIETLDLDRTRNETADEMWNRDREEEPDFRLPEVPKSREEFEDRPEVPVQRSRGVPHILKKPRALTASSSRNLKSKLTKETSGLLQGQPLLPSYRRRSKVPPNYSAAIPYPPKWLKNLNHLPEASSCLQPSQSVVKKSNELSGTISTCAGNRFGQSMDYRAQEAHQEPFQTARSQKASQQAKFAHRQKQPSGSIPGSEMSYQSSIQPRSSAPTHRDHPIETCPPRSPVKITQPRAPFTSKIAQFPGMHCECQNLGQQLHNQPGVSSNQHRQGQASRCQKPVQQLYSDPGPSSIPYFPVVSTYHQNSYHHQQQHIQNLSGSSGSYQDLYRPVQAIPFDPYHRIHSATGSVSSSSDEFQDYGIEDPTTNIEDHGSRKRVFSRGTSSLSMASSTSQSPPKKPKRIRHRRKAKVEESSVELQPMRFENGINFESMKHWLEENVKPAVLEAEIRKRDMARKFTK</sequence>
<reference evidence="2 3" key="1">
    <citation type="submission" date="2022-04" db="EMBL/GenBank/DDBJ databases">
        <title>Chromosome-level reference genomes for two strains of Caenorhabditis briggsae: an improved platform for comparative genomics.</title>
        <authorList>
            <person name="Stevens L."/>
            <person name="Andersen E."/>
        </authorList>
    </citation>
    <scope>NUCLEOTIDE SEQUENCE [LARGE SCALE GENOMIC DNA]</scope>
    <source>
        <strain evidence="2">VX34</strain>
        <tissue evidence="2">Whole-organism</tissue>
    </source>
</reference>
<feature type="region of interest" description="Disordered" evidence="1">
    <location>
        <begin position="392"/>
        <end position="461"/>
    </location>
</feature>
<feature type="compositionally biased region" description="Basic and acidic residues" evidence="1">
    <location>
        <begin position="11"/>
        <end position="28"/>
    </location>
</feature>
<feature type="region of interest" description="Disordered" evidence="1">
    <location>
        <begin position="209"/>
        <end position="279"/>
    </location>
</feature>
<dbReference type="Proteomes" id="UP000829354">
    <property type="component" value="Chromosome I"/>
</dbReference>
<feature type="region of interest" description="Disordered" evidence="1">
    <location>
        <begin position="53"/>
        <end position="156"/>
    </location>
</feature>
<evidence type="ECO:0000313" key="2">
    <source>
        <dbReference type="EMBL" id="UMM15054.1"/>
    </source>
</evidence>
<feature type="compositionally biased region" description="Basic residues" evidence="1">
    <location>
        <begin position="444"/>
        <end position="455"/>
    </location>
</feature>
<feature type="compositionally biased region" description="Low complexity" evidence="1">
    <location>
        <begin position="426"/>
        <end position="442"/>
    </location>
</feature>
<gene>
    <name evidence="2" type="ORF">L5515_002634</name>
</gene>
<feature type="compositionally biased region" description="Polar residues" evidence="1">
    <location>
        <begin position="215"/>
        <end position="228"/>
    </location>
</feature>
<keyword evidence="3" id="KW-1185">Reference proteome</keyword>
<dbReference type="EMBL" id="CP092620">
    <property type="protein sequence ID" value="UMM15054.1"/>
    <property type="molecule type" value="Genomic_DNA"/>
</dbReference>
<dbReference type="AlphaFoldDB" id="A0AAE9J4J4"/>
<accession>A0AAE9J4J4</accession>
<evidence type="ECO:0000256" key="1">
    <source>
        <dbReference type="SAM" id="MobiDB-lite"/>
    </source>
</evidence>
<feature type="compositionally biased region" description="Basic and acidic residues" evidence="1">
    <location>
        <begin position="53"/>
        <end position="93"/>
    </location>
</feature>
<evidence type="ECO:0000313" key="3">
    <source>
        <dbReference type="Proteomes" id="UP000829354"/>
    </source>
</evidence>
<feature type="region of interest" description="Disordered" evidence="1">
    <location>
        <begin position="1"/>
        <end position="28"/>
    </location>
</feature>
<organism evidence="2 3">
    <name type="scientific">Caenorhabditis briggsae</name>
    <dbReference type="NCBI Taxonomy" id="6238"/>
    <lineage>
        <taxon>Eukaryota</taxon>
        <taxon>Metazoa</taxon>
        <taxon>Ecdysozoa</taxon>
        <taxon>Nematoda</taxon>
        <taxon>Chromadorea</taxon>
        <taxon>Rhabditida</taxon>
        <taxon>Rhabditina</taxon>
        <taxon>Rhabditomorpha</taxon>
        <taxon>Rhabditoidea</taxon>
        <taxon>Rhabditidae</taxon>
        <taxon>Peloderinae</taxon>
        <taxon>Caenorhabditis</taxon>
    </lineage>
</organism>
<proteinExistence type="predicted"/>
<feature type="compositionally biased region" description="Polar residues" evidence="1">
    <location>
        <begin position="392"/>
        <end position="401"/>
    </location>
</feature>
<feature type="compositionally biased region" description="Polar residues" evidence="1">
    <location>
        <begin position="236"/>
        <end position="259"/>
    </location>
</feature>
<name>A0AAE9J4J4_CAEBR</name>
<protein>
    <submittedName>
        <fullName evidence="2">Uncharacterized protein</fullName>
    </submittedName>
</protein>